<sequence>MSVVVPQKPLPKSLYAETAQPAPETAPLAGDVTTRVAIVGGGYTGLSTALHLAEAGIDVIVIEANEIGWGASGRNGGQVNAGLKWEPEELESGFGADLGKRMARLGDSAPDLVFELIQKHGIDCAPVRGGTIRAAVSKRSEAGIRTYQRQWAERGAPVELADAEKMVALTGSHAYSFGAYDRRGGQVNPLGYARGLAKAALAAGARIVTRTAVLGLTQTGAGWTLRTATGTVTADRVVIATNGYSDDLWPGLRRSIVPAFSAIAATAPLPAEIAAAIMPTRPVLYEMSAAYAYYRVDDQGRFLMGGRSVLRDSATFSDYRGLVSHARRLFPALENALWTHVWNGQTAITWDHLPHVHEPAPGLHIGLGYNGRGVAMATAMGRMLARRTAGGTAEELDLPVTKIDPIFGHVAWPFAVKGRLFWEKFRERMGF</sequence>
<dbReference type="Gene3D" id="3.50.50.60">
    <property type="entry name" value="FAD/NAD(P)-binding domain"/>
    <property type="match status" value="1"/>
</dbReference>
<dbReference type="GO" id="GO:0005737">
    <property type="term" value="C:cytoplasm"/>
    <property type="evidence" value="ECO:0007669"/>
    <property type="project" value="TreeGrafter"/>
</dbReference>
<evidence type="ECO:0000313" key="3">
    <source>
        <dbReference type="EMBL" id="XBY46389.1"/>
    </source>
</evidence>
<dbReference type="KEGG" id="mflg:ABS361_09325"/>
<evidence type="ECO:0000256" key="1">
    <source>
        <dbReference type="ARBA" id="ARBA00023002"/>
    </source>
</evidence>
<dbReference type="AlphaFoldDB" id="A0AAU7XEF9"/>
<proteinExistence type="predicted"/>
<dbReference type="EMBL" id="CP158568">
    <property type="protein sequence ID" value="XBY46389.1"/>
    <property type="molecule type" value="Genomic_DNA"/>
</dbReference>
<dbReference type="PANTHER" id="PTHR13847:SF281">
    <property type="entry name" value="FAD DEPENDENT OXIDOREDUCTASE DOMAIN-CONTAINING PROTEIN"/>
    <property type="match status" value="1"/>
</dbReference>
<keyword evidence="1 3" id="KW-0560">Oxidoreductase</keyword>
<dbReference type="Gene3D" id="3.30.9.10">
    <property type="entry name" value="D-Amino Acid Oxidase, subunit A, domain 2"/>
    <property type="match status" value="1"/>
</dbReference>
<dbReference type="EC" id="1.-.-.-" evidence="3"/>
<dbReference type="InterPro" id="IPR006076">
    <property type="entry name" value="FAD-dep_OxRdtase"/>
</dbReference>
<dbReference type="GO" id="GO:0016491">
    <property type="term" value="F:oxidoreductase activity"/>
    <property type="evidence" value="ECO:0007669"/>
    <property type="project" value="UniProtKB-KW"/>
</dbReference>
<protein>
    <submittedName>
        <fullName evidence="3">FAD-binding oxidoreductase</fullName>
        <ecNumber evidence="3">1.-.-.-</ecNumber>
    </submittedName>
</protein>
<evidence type="ECO:0000259" key="2">
    <source>
        <dbReference type="Pfam" id="PF01266"/>
    </source>
</evidence>
<dbReference type="PANTHER" id="PTHR13847">
    <property type="entry name" value="SARCOSINE DEHYDROGENASE-RELATED"/>
    <property type="match status" value="1"/>
</dbReference>
<organism evidence="3">
    <name type="scientific">Methyloraptor flagellatus</name>
    <dbReference type="NCBI Taxonomy" id="3162530"/>
    <lineage>
        <taxon>Bacteria</taxon>
        <taxon>Pseudomonadati</taxon>
        <taxon>Pseudomonadota</taxon>
        <taxon>Alphaproteobacteria</taxon>
        <taxon>Hyphomicrobiales</taxon>
        <taxon>Ancalomicrobiaceae</taxon>
        <taxon>Methyloraptor</taxon>
    </lineage>
</organism>
<reference evidence="3" key="1">
    <citation type="submission" date="2024-06" db="EMBL/GenBank/DDBJ databases">
        <title>Methylostella associata gen. nov., sp. nov., a novel Ancalomicrobiaceae-affiliated facultatively methylotrophic bacteria that feed on methanotrophs of the genus Methylococcus.</title>
        <authorList>
            <person name="Saltykova V."/>
            <person name="Danilova O.V."/>
            <person name="Oshkin I.Y."/>
            <person name="Belova S.E."/>
            <person name="Pimenov N.V."/>
            <person name="Dedysh S.N."/>
        </authorList>
    </citation>
    <scope>NUCLEOTIDE SEQUENCE</scope>
    <source>
        <strain evidence="3">S20</strain>
    </source>
</reference>
<feature type="domain" description="FAD dependent oxidoreductase" evidence="2">
    <location>
        <begin position="35"/>
        <end position="387"/>
    </location>
</feature>
<accession>A0AAU7XEF9</accession>
<gene>
    <name evidence="3" type="ORF">ABS361_09325</name>
</gene>
<name>A0AAU7XEF9_9HYPH</name>
<dbReference type="Pfam" id="PF01266">
    <property type="entry name" value="DAO"/>
    <property type="match status" value="1"/>
</dbReference>
<dbReference type="SUPFAM" id="SSF51905">
    <property type="entry name" value="FAD/NAD(P)-binding domain"/>
    <property type="match status" value="1"/>
</dbReference>
<dbReference type="RefSeq" id="WP_407051485.1">
    <property type="nucleotide sequence ID" value="NZ_CP158568.1"/>
</dbReference>
<dbReference type="InterPro" id="IPR036188">
    <property type="entry name" value="FAD/NAD-bd_sf"/>
</dbReference>